<keyword evidence="2" id="KW-0812">Transmembrane</keyword>
<feature type="signal peptide" evidence="4">
    <location>
        <begin position="1"/>
        <end position="19"/>
    </location>
</feature>
<dbReference type="PANTHER" id="PTHR21461">
    <property type="entry name" value="GLYCOSYLTRANSFERASE FAMILY 92 PROTEIN"/>
    <property type="match status" value="1"/>
</dbReference>
<reference evidence="5 6" key="1">
    <citation type="journal article" date="2019" name="Int. J. Syst. Evol. Microbiol.">
        <title>The Global Catalogue of Microorganisms (GCM) 10K type strain sequencing project: providing services to taxonomists for standard genome sequencing and annotation.</title>
        <authorList>
            <consortium name="The Broad Institute Genomics Platform"/>
            <consortium name="The Broad Institute Genome Sequencing Center for Infectious Disease"/>
            <person name="Wu L."/>
            <person name="Ma J."/>
        </authorList>
    </citation>
    <scope>NUCLEOTIDE SEQUENCE [LARGE SCALE GENOMIC DNA]</scope>
    <source>
        <strain evidence="5 6">JCM 15503</strain>
    </source>
</reference>
<name>A0ABN1JXL1_9BURK</name>
<proteinExistence type="predicted"/>
<accession>A0ABN1JXL1</accession>
<evidence type="ECO:0000256" key="3">
    <source>
        <dbReference type="ARBA" id="ARBA00022989"/>
    </source>
</evidence>
<dbReference type="InterPro" id="IPR029044">
    <property type="entry name" value="Nucleotide-diphossugar_trans"/>
</dbReference>
<sequence>MPFVLVPPLLAFSLSPMNAANRASCTLCLIAKNEGRYLLEWVAYHRLLGFDRIVIYDNDSDDDTAALLAPLQQHGLLERRLWSLGATESPQTTAYADALSRSETDWMLFIDADEFLVLHQHETVAEFLADHHADLGIGVVVVNWRLFGDNGLAIYDPRPVTERFQMAAADDFPVQHHVKSFVRVAAALPPAQIHLWRTRGRVVHASGLPMETMEMPGRSRRIEFSVAQLNHYYGKTLEEYQHKAARGRGGIGQNKPEIKYHYAENKFRAHNQNRQRELSLQRRQPLLQQEIARLAQLVQAGTDKTPQT</sequence>
<organism evidence="5 6">
    <name type="scientific">Ideonella azotifigens</name>
    <dbReference type="NCBI Taxonomy" id="513160"/>
    <lineage>
        <taxon>Bacteria</taxon>
        <taxon>Pseudomonadati</taxon>
        <taxon>Pseudomonadota</taxon>
        <taxon>Betaproteobacteria</taxon>
        <taxon>Burkholderiales</taxon>
        <taxon>Sphaerotilaceae</taxon>
        <taxon>Ideonella</taxon>
    </lineage>
</organism>
<dbReference type="Gene3D" id="3.90.550.10">
    <property type="entry name" value="Spore Coat Polysaccharide Biosynthesis Protein SpsA, Chain A"/>
    <property type="match status" value="1"/>
</dbReference>
<evidence type="ECO:0000313" key="6">
    <source>
        <dbReference type="Proteomes" id="UP001500279"/>
    </source>
</evidence>
<comment type="subcellular location">
    <subcellularLocation>
        <location evidence="1">Membrane</location>
        <topology evidence="1">Single-pass membrane protein</topology>
    </subcellularLocation>
</comment>
<comment type="caution">
    <text evidence="5">The sequence shown here is derived from an EMBL/GenBank/DDBJ whole genome shotgun (WGS) entry which is preliminary data.</text>
</comment>
<dbReference type="PANTHER" id="PTHR21461:SF69">
    <property type="entry name" value="GLYCOSYLTRANSFERASE FAMILY 92 PROTEIN"/>
    <property type="match status" value="1"/>
</dbReference>
<dbReference type="SUPFAM" id="SSF53448">
    <property type="entry name" value="Nucleotide-diphospho-sugar transferases"/>
    <property type="match status" value="1"/>
</dbReference>
<keyword evidence="4" id="KW-0732">Signal</keyword>
<dbReference type="Proteomes" id="UP001500279">
    <property type="component" value="Unassembled WGS sequence"/>
</dbReference>
<keyword evidence="3" id="KW-1133">Transmembrane helix</keyword>
<keyword evidence="3" id="KW-0472">Membrane</keyword>
<evidence type="ECO:0000256" key="2">
    <source>
        <dbReference type="ARBA" id="ARBA00022692"/>
    </source>
</evidence>
<protein>
    <submittedName>
        <fullName evidence="5">Glycosyltransferase family 92 protein</fullName>
    </submittedName>
</protein>
<dbReference type="Pfam" id="PF13704">
    <property type="entry name" value="Glyco_tranf_2_4"/>
    <property type="match status" value="1"/>
</dbReference>
<gene>
    <name evidence="5" type="ORF">GCM10009107_18370</name>
</gene>
<keyword evidence="6" id="KW-1185">Reference proteome</keyword>
<dbReference type="EMBL" id="BAAAEW010000008">
    <property type="protein sequence ID" value="GAA0748622.1"/>
    <property type="molecule type" value="Genomic_DNA"/>
</dbReference>
<evidence type="ECO:0000313" key="5">
    <source>
        <dbReference type="EMBL" id="GAA0748622.1"/>
    </source>
</evidence>
<evidence type="ECO:0000256" key="1">
    <source>
        <dbReference type="ARBA" id="ARBA00004167"/>
    </source>
</evidence>
<evidence type="ECO:0000256" key="4">
    <source>
        <dbReference type="SAM" id="SignalP"/>
    </source>
</evidence>
<feature type="chain" id="PRO_5047237887" evidence="4">
    <location>
        <begin position="20"/>
        <end position="308"/>
    </location>
</feature>